<evidence type="ECO:0000313" key="2">
    <source>
        <dbReference type="Proteomes" id="UP000683360"/>
    </source>
</evidence>
<dbReference type="Proteomes" id="UP000683360">
    <property type="component" value="Unassembled WGS sequence"/>
</dbReference>
<protein>
    <submittedName>
        <fullName evidence="1">Uncharacterized protein</fullName>
    </submittedName>
</protein>
<reference evidence="1" key="1">
    <citation type="submission" date="2021-03" db="EMBL/GenBank/DDBJ databases">
        <authorList>
            <person name="Bekaert M."/>
        </authorList>
    </citation>
    <scope>NUCLEOTIDE SEQUENCE</scope>
</reference>
<dbReference type="AlphaFoldDB" id="A0A8S3V3Q5"/>
<gene>
    <name evidence="1" type="ORF">MEDL_63611</name>
</gene>
<keyword evidence="2" id="KW-1185">Reference proteome</keyword>
<organism evidence="1 2">
    <name type="scientific">Mytilus edulis</name>
    <name type="common">Blue mussel</name>
    <dbReference type="NCBI Taxonomy" id="6550"/>
    <lineage>
        <taxon>Eukaryota</taxon>
        <taxon>Metazoa</taxon>
        <taxon>Spiralia</taxon>
        <taxon>Lophotrochozoa</taxon>
        <taxon>Mollusca</taxon>
        <taxon>Bivalvia</taxon>
        <taxon>Autobranchia</taxon>
        <taxon>Pteriomorphia</taxon>
        <taxon>Mytilida</taxon>
        <taxon>Mytiloidea</taxon>
        <taxon>Mytilidae</taxon>
        <taxon>Mytilinae</taxon>
        <taxon>Mytilus</taxon>
    </lineage>
</organism>
<sequence length="317" mass="37803">MLERHCVFFINYVCKNGAIWCGATCLTNENWNILNIDIVVTRMKIGLLDIEVRVYRNQDRISTNEVFEKATFMLNLKQASVEHFSLFLFGKKLNKRLRNCDYLPLTHDGLFIRKWCFDARTEKKLLKDKVACHLIFREAEWNIENGFLKPSTDQIDLLEEYSDERFRCEEKYILLCHSIPDYFDVHLEDCVVLKNEDECRCHVQVNVSHLKINTQDVDVTVLPWFCVKHWTYEALQKRMIFVYIDDKLMDETITVVTDQVEYLADVVNQCFKTIQKEEKDTPRFYSEMVSKTEEGNISYQNPLFDWEQTELHYKSQH</sequence>
<evidence type="ECO:0000313" key="1">
    <source>
        <dbReference type="EMBL" id="CAG2252008.1"/>
    </source>
</evidence>
<name>A0A8S3V3Q5_MYTED</name>
<accession>A0A8S3V3Q5</accession>
<dbReference type="OrthoDB" id="6022170at2759"/>
<proteinExistence type="predicted"/>
<dbReference type="Gene3D" id="1.20.80.60">
    <property type="match status" value="1"/>
</dbReference>
<comment type="caution">
    <text evidence="1">The sequence shown here is derived from an EMBL/GenBank/DDBJ whole genome shotgun (WGS) entry which is preliminary data.</text>
</comment>
<dbReference type="EMBL" id="CAJPWZ010003103">
    <property type="protein sequence ID" value="CAG2252008.1"/>
    <property type="molecule type" value="Genomic_DNA"/>
</dbReference>